<proteinExistence type="inferred from homology"/>
<dbReference type="InterPro" id="IPR006311">
    <property type="entry name" value="TAT_signal"/>
</dbReference>
<dbReference type="SUPFAM" id="SSF57652">
    <property type="entry name" value="HIPIP (high potential iron protein)"/>
    <property type="match status" value="1"/>
</dbReference>
<dbReference type="AlphaFoldDB" id="A0YD43"/>
<evidence type="ECO:0000256" key="5">
    <source>
        <dbReference type="ARBA" id="ARBA00022982"/>
    </source>
</evidence>
<evidence type="ECO:0000256" key="9">
    <source>
        <dbReference type="SAM" id="SignalP"/>
    </source>
</evidence>
<evidence type="ECO:0000256" key="6">
    <source>
        <dbReference type="ARBA" id="ARBA00023004"/>
    </source>
</evidence>
<comment type="subunit">
    <text evidence="8">Homodimer.</text>
</comment>
<evidence type="ECO:0000256" key="1">
    <source>
        <dbReference type="ARBA" id="ARBA00002137"/>
    </source>
</evidence>
<evidence type="ECO:0000256" key="3">
    <source>
        <dbReference type="ARBA" id="ARBA00022485"/>
    </source>
</evidence>
<reference evidence="11 12" key="1">
    <citation type="journal article" date="2010" name="J. Bacteriol.">
        <title>Genome sequence of the oligotrophic marine Gammaproteobacterium HTCC2143, isolated from the Oregon Coast.</title>
        <authorList>
            <person name="Oh H.M."/>
            <person name="Kang I."/>
            <person name="Ferriera S."/>
            <person name="Giovannoni S.J."/>
            <person name="Cho J.C."/>
        </authorList>
    </citation>
    <scope>NUCLEOTIDE SEQUENCE [LARGE SCALE GENOMIC DNA]</scope>
    <source>
        <strain evidence="11 12">HTCC2143</strain>
    </source>
</reference>
<dbReference type="eggNOG" id="ENOG50330XW">
    <property type="taxonomic scope" value="Bacteria"/>
</dbReference>
<gene>
    <name evidence="11" type="ORF">GP2143_03458</name>
</gene>
<dbReference type="GO" id="GO:0051539">
    <property type="term" value="F:4 iron, 4 sulfur cluster binding"/>
    <property type="evidence" value="ECO:0007669"/>
    <property type="project" value="UniProtKB-KW"/>
</dbReference>
<feature type="signal peptide" evidence="9">
    <location>
        <begin position="1"/>
        <end position="29"/>
    </location>
</feature>
<dbReference type="PROSITE" id="PS51373">
    <property type="entry name" value="HIPIP"/>
    <property type="match status" value="1"/>
</dbReference>
<keyword evidence="4 8" id="KW-0479">Metal-binding</keyword>
<comment type="function">
    <text evidence="1 8">Specific class of high-redox-potential 4Fe-4S ferredoxins. Functions in anaerobic electron transport in most purple and in some other photosynthetic bacteria and in at least one genus (Paracoccus) of halophilic, denitrifying bacteria.</text>
</comment>
<dbReference type="InterPro" id="IPR036369">
    <property type="entry name" value="HIPIP_sf"/>
</dbReference>
<evidence type="ECO:0000256" key="2">
    <source>
        <dbReference type="ARBA" id="ARBA00022448"/>
    </source>
</evidence>
<dbReference type="GO" id="GO:0046872">
    <property type="term" value="F:metal ion binding"/>
    <property type="evidence" value="ECO:0007669"/>
    <property type="project" value="UniProtKB-KW"/>
</dbReference>
<keyword evidence="7 8" id="KW-0411">Iron-sulfur</keyword>
<dbReference type="STRING" id="247633.GP2143_03458"/>
<dbReference type="GO" id="GO:0019646">
    <property type="term" value="P:aerobic electron transport chain"/>
    <property type="evidence" value="ECO:0007669"/>
    <property type="project" value="InterPro"/>
</dbReference>
<evidence type="ECO:0000259" key="10">
    <source>
        <dbReference type="PROSITE" id="PS51373"/>
    </source>
</evidence>
<dbReference type="InterPro" id="IPR000170">
    <property type="entry name" value="High_potential_FeS_prot"/>
</dbReference>
<evidence type="ECO:0000313" key="11">
    <source>
        <dbReference type="EMBL" id="EAW31146.1"/>
    </source>
</evidence>
<dbReference type="EMBL" id="AAVT01000004">
    <property type="protein sequence ID" value="EAW31146.1"/>
    <property type="molecule type" value="Genomic_DNA"/>
</dbReference>
<evidence type="ECO:0000256" key="4">
    <source>
        <dbReference type="ARBA" id="ARBA00022723"/>
    </source>
</evidence>
<keyword evidence="5 8" id="KW-0249">Electron transport</keyword>
<dbReference type="GO" id="GO:0009055">
    <property type="term" value="F:electron transfer activity"/>
    <property type="evidence" value="ECO:0007669"/>
    <property type="project" value="InterPro"/>
</dbReference>
<dbReference type="OrthoDB" id="5298540at2"/>
<dbReference type="Pfam" id="PF01355">
    <property type="entry name" value="HIPIP"/>
    <property type="match status" value="1"/>
</dbReference>
<organism evidence="11 12">
    <name type="scientific">marine gamma proteobacterium HTCC2143</name>
    <dbReference type="NCBI Taxonomy" id="247633"/>
    <lineage>
        <taxon>Bacteria</taxon>
        <taxon>Pseudomonadati</taxon>
        <taxon>Pseudomonadota</taxon>
        <taxon>Gammaproteobacteria</taxon>
        <taxon>Cellvibrionales</taxon>
        <taxon>Spongiibacteraceae</taxon>
        <taxon>BD1-7 clade</taxon>
    </lineage>
</organism>
<keyword evidence="2 8" id="KW-0813">Transport</keyword>
<evidence type="ECO:0000256" key="8">
    <source>
        <dbReference type="RuleBase" id="RU000620"/>
    </source>
</evidence>
<name>A0YD43_9GAMM</name>
<evidence type="ECO:0000313" key="12">
    <source>
        <dbReference type="Proteomes" id="UP000004931"/>
    </source>
</evidence>
<keyword evidence="9" id="KW-0732">Signal</keyword>
<dbReference type="Gene3D" id="4.10.490.10">
    <property type="entry name" value="High potential iron-sulphur protein"/>
    <property type="match status" value="1"/>
</dbReference>
<accession>A0YD43</accession>
<dbReference type="Proteomes" id="UP000004931">
    <property type="component" value="Unassembled WGS sequence"/>
</dbReference>
<evidence type="ECO:0000256" key="7">
    <source>
        <dbReference type="ARBA" id="ARBA00023014"/>
    </source>
</evidence>
<keyword evidence="6 8" id="KW-0408">Iron</keyword>
<feature type="domain" description="High potential iron-sulfur proteins family profile" evidence="10">
    <location>
        <begin position="27"/>
        <end position="105"/>
    </location>
</feature>
<comment type="caution">
    <text evidence="11">The sequence shown here is derived from an EMBL/GenBank/DDBJ whole genome shotgun (WGS) entry which is preliminary data.</text>
</comment>
<keyword evidence="3 8" id="KW-0004">4Fe-4S</keyword>
<protein>
    <recommendedName>
        <fullName evidence="8">High-potential iron-sulfur protein</fullName>
        <shortName evidence="8">HiPIP</shortName>
    </recommendedName>
</protein>
<sequence>MVSRRNFVKLAAVSASVPLLGQVSLSASAAEKVPADDPAALSLKYVEVASDATRTDKGGVAGADQICGNCRFYADSDTPDWGGCVLFQNRLVAKGGWCVGWVPAT</sequence>
<feature type="chain" id="PRO_5002631090" description="High-potential iron-sulfur protein" evidence="9">
    <location>
        <begin position="30"/>
        <end position="105"/>
    </location>
</feature>
<comment type="similarity">
    <text evidence="8">Belongs to the high-potential iron-sulfur protein (HiPIP) family.</text>
</comment>
<keyword evidence="12" id="KW-1185">Reference proteome</keyword>
<dbReference type="PROSITE" id="PS51318">
    <property type="entry name" value="TAT"/>
    <property type="match status" value="1"/>
</dbReference>